<reference evidence="2 3" key="1">
    <citation type="submission" date="2015-06" db="EMBL/GenBank/DDBJ databases">
        <title>Talaromyces atroroseus IBT 11181 draft genome.</title>
        <authorList>
            <person name="Rasmussen K.B."/>
            <person name="Rasmussen S."/>
            <person name="Petersen B."/>
            <person name="Sicheritz-Ponten T."/>
            <person name="Mortensen U.H."/>
            <person name="Thrane U."/>
        </authorList>
    </citation>
    <scope>NUCLEOTIDE SEQUENCE [LARGE SCALE GENOMIC DNA]</scope>
    <source>
        <strain evidence="2 3">IBT 11181</strain>
    </source>
</reference>
<dbReference type="GeneID" id="31004217"/>
<name>A0A225AGL2_TALAT</name>
<proteinExistence type="predicted"/>
<dbReference type="RefSeq" id="XP_020119951.1">
    <property type="nucleotide sequence ID" value="XM_020267336.1"/>
</dbReference>
<dbReference type="Proteomes" id="UP000214365">
    <property type="component" value="Unassembled WGS sequence"/>
</dbReference>
<feature type="compositionally biased region" description="Acidic residues" evidence="1">
    <location>
        <begin position="90"/>
        <end position="116"/>
    </location>
</feature>
<evidence type="ECO:0000313" key="3">
    <source>
        <dbReference type="Proteomes" id="UP000214365"/>
    </source>
</evidence>
<feature type="compositionally biased region" description="Polar residues" evidence="1">
    <location>
        <begin position="188"/>
        <end position="199"/>
    </location>
</feature>
<dbReference type="AlphaFoldDB" id="A0A225AGL2"/>
<keyword evidence="3" id="KW-1185">Reference proteome</keyword>
<sequence>MVSSKALLSVYALSDIILAYPIIERQHTEDSSSGGVHDMATRSPNPRFRNPFDVNQFLDNLDYKIPDNKDIQEWVDEVQKKGAMAAEGDFFGDDDDDDSDSDSDDNNEDEDDDTDDGKDKNKDKDDDDDEEETKKDHEVKEPTQSTEAQQPSTSTRASNTANITPLLPLFPTSTITTTIEMPTPCTTESPAQGTTTSEPEVSDVPMAQEPVSEDATSIITIPSVTILPILRPTYFTGLGHLLDLLPDDQSDASYRA</sequence>
<dbReference type="OrthoDB" id="4227427at2759"/>
<protein>
    <submittedName>
        <fullName evidence="2">Uncharacterized protein</fullName>
    </submittedName>
</protein>
<feature type="region of interest" description="Disordered" evidence="1">
    <location>
        <begin position="27"/>
        <end position="51"/>
    </location>
</feature>
<accession>A0A225AGL2</accession>
<dbReference type="STRING" id="1441469.A0A225AGL2"/>
<feature type="compositionally biased region" description="Basic and acidic residues" evidence="1">
    <location>
        <begin position="132"/>
        <end position="141"/>
    </location>
</feature>
<dbReference type="EMBL" id="LFMY01000006">
    <property type="protein sequence ID" value="OKL59830.1"/>
    <property type="molecule type" value="Genomic_DNA"/>
</dbReference>
<comment type="caution">
    <text evidence="2">The sequence shown here is derived from an EMBL/GenBank/DDBJ whole genome shotgun (WGS) entry which is preliminary data.</text>
</comment>
<gene>
    <name evidence="2" type="ORF">UA08_04462</name>
</gene>
<evidence type="ECO:0000313" key="2">
    <source>
        <dbReference type="EMBL" id="OKL59830.1"/>
    </source>
</evidence>
<feature type="region of interest" description="Disordered" evidence="1">
    <location>
        <begin position="179"/>
        <end position="210"/>
    </location>
</feature>
<organism evidence="2 3">
    <name type="scientific">Talaromyces atroroseus</name>
    <dbReference type="NCBI Taxonomy" id="1441469"/>
    <lineage>
        <taxon>Eukaryota</taxon>
        <taxon>Fungi</taxon>
        <taxon>Dikarya</taxon>
        <taxon>Ascomycota</taxon>
        <taxon>Pezizomycotina</taxon>
        <taxon>Eurotiomycetes</taxon>
        <taxon>Eurotiomycetidae</taxon>
        <taxon>Eurotiales</taxon>
        <taxon>Trichocomaceae</taxon>
        <taxon>Talaromyces</taxon>
        <taxon>Talaromyces sect. Trachyspermi</taxon>
    </lineage>
</organism>
<feature type="region of interest" description="Disordered" evidence="1">
    <location>
        <begin position="87"/>
        <end position="167"/>
    </location>
</feature>
<feature type="compositionally biased region" description="Polar residues" evidence="1">
    <location>
        <begin position="142"/>
        <end position="162"/>
    </location>
</feature>
<evidence type="ECO:0000256" key="1">
    <source>
        <dbReference type="SAM" id="MobiDB-lite"/>
    </source>
</evidence>